<organism evidence="2 3">
    <name type="scientific">Propionivibrio dicarboxylicus</name>
    <dbReference type="NCBI Taxonomy" id="83767"/>
    <lineage>
        <taxon>Bacteria</taxon>
        <taxon>Pseudomonadati</taxon>
        <taxon>Pseudomonadota</taxon>
        <taxon>Betaproteobacteria</taxon>
        <taxon>Rhodocyclales</taxon>
        <taxon>Rhodocyclaceae</taxon>
        <taxon>Propionivibrio</taxon>
    </lineage>
</organism>
<dbReference type="Proteomes" id="UP000198607">
    <property type="component" value="Unassembled WGS sequence"/>
</dbReference>
<proteinExistence type="predicted"/>
<protein>
    <submittedName>
        <fullName evidence="2">Uncharacterized protein</fullName>
    </submittedName>
</protein>
<evidence type="ECO:0000313" key="2">
    <source>
        <dbReference type="EMBL" id="SDI51544.1"/>
    </source>
</evidence>
<feature type="region of interest" description="Disordered" evidence="1">
    <location>
        <begin position="1"/>
        <end position="22"/>
    </location>
</feature>
<sequence>MDKKTKNLKGENVSPTESDEPDLKELIAEEILLRQMEARIAKREATEKLRRESQGEN</sequence>
<dbReference type="STRING" id="83767.SAMN05660652_03562"/>
<evidence type="ECO:0000313" key="3">
    <source>
        <dbReference type="Proteomes" id="UP000198607"/>
    </source>
</evidence>
<dbReference type="AlphaFoldDB" id="A0A1G8L751"/>
<dbReference type="EMBL" id="FNCY01000021">
    <property type="protein sequence ID" value="SDI51544.1"/>
    <property type="molecule type" value="Genomic_DNA"/>
</dbReference>
<name>A0A1G8L751_9RHOO</name>
<gene>
    <name evidence="2" type="ORF">SAMN05660652_03562</name>
</gene>
<evidence type="ECO:0000256" key="1">
    <source>
        <dbReference type="SAM" id="MobiDB-lite"/>
    </source>
</evidence>
<reference evidence="2 3" key="1">
    <citation type="submission" date="2016-10" db="EMBL/GenBank/DDBJ databases">
        <authorList>
            <person name="de Groot N.N."/>
        </authorList>
    </citation>
    <scope>NUCLEOTIDE SEQUENCE [LARGE SCALE GENOMIC DNA]</scope>
    <source>
        <strain evidence="2 3">DSM 5885</strain>
    </source>
</reference>
<keyword evidence="3" id="KW-1185">Reference proteome</keyword>
<accession>A0A1G8L751</accession>